<dbReference type="GO" id="GO:0032993">
    <property type="term" value="C:protein-DNA complex"/>
    <property type="evidence" value="ECO:0007669"/>
    <property type="project" value="TreeGrafter"/>
</dbReference>
<keyword evidence="3 8" id="KW-0597">Phosphoprotein</keyword>
<feature type="domain" description="Response regulatory" evidence="10">
    <location>
        <begin position="3"/>
        <end position="116"/>
    </location>
</feature>
<dbReference type="Proteomes" id="UP000091979">
    <property type="component" value="Unassembled WGS sequence"/>
</dbReference>
<dbReference type="InterPro" id="IPR011006">
    <property type="entry name" value="CheY-like_superfamily"/>
</dbReference>
<feature type="domain" description="OmpR/PhoB-type" evidence="11">
    <location>
        <begin position="138"/>
        <end position="233"/>
    </location>
</feature>
<evidence type="ECO:0000256" key="4">
    <source>
        <dbReference type="ARBA" id="ARBA00023012"/>
    </source>
</evidence>
<dbReference type="GO" id="GO:0005829">
    <property type="term" value="C:cytosol"/>
    <property type="evidence" value="ECO:0007669"/>
    <property type="project" value="TreeGrafter"/>
</dbReference>
<dbReference type="EMBL" id="JXMS01000005">
    <property type="protein sequence ID" value="OBQ55170.1"/>
    <property type="molecule type" value="Genomic_DNA"/>
</dbReference>
<keyword evidence="6 9" id="KW-0238">DNA-binding</keyword>
<dbReference type="Gene3D" id="6.10.250.690">
    <property type="match status" value="1"/>
</dbReference>
<feature type="modified residue" description="4-aspartylphosphate" evidence="8">
    <location>
        <position position="52"/>
    </location>
</feature>
<dbReference type="PANTHER" id="PTHR48111">
    <property type="entry name" value="REGULATOR OF RPOS"/>
    <property type="match status" value="1"/>
</dbReference>
<dbReference type="AlphaFoldDB" id="A0A1B7XI16"/>
<comment type="caution">
    <text evidence="12">The sequence shown here is derived from an EMBL/GenBank/DDBJ whole genome shotgun (WGS) entry which is preliminary data.</text>
</comment>
<evidence type="ECO:0000313" key="13">
    <source>
        <dbReference type="Proteomes" id="UP000091979"/>
    </source>
</evidence>
<evidence type="ECO:0000259" key="11">
    <source>
        <dbReference type="PROSITE" id="PS51755"/>
    </source>
</evidence>
<evidence type="ECO:0000256" key="7">
    <source>
        <dbReference type="ARBA" id="ARBA00023163"/>
    </source>
</evidence>
<dbReference type="CDD" id="cd00383">
    <property type="entry name" value="trans_reg_C"/>
    <property type="match status" value="1"/>
</dbReference>
<dbReference type="InterPro" id="IPR001789">
    <property type="entry name" value="Sig_transdc_resp-reg_receiver"/>
</dbReference>
<dbReference type="InterPro" id="IPR016032">
    <property type="entry name" value="Sig_transdc_resp-reg_C-effctor"/>
</dbReference>
<organism evidence="12 13">
    <name type="scientific">Halodesulfovibrio spirochaetisodalis</name>
    <dbReference type="NCBI Taxonomy" id="1560234"/>
    <lineage>
        <taxon>Bacteria</taxon>
        <taxon>Pseudomonadati</taxon>
        <taxon>Thermodesulfobacteriota</taxon>
        <taxon>Desulfovibrionia</taxon>
        <taxon>Desulfovibrionales</taxon>
        <taxon>Desulfovibrionaceae</taxon>
        <taxon>Halodesulfovibrio</taxon>
    </lineage>
</organism>
<evidence type="ECO:0000256" key="5">
    <source>
        <dbReference type="ARBA" id="ARBA00023015"/>
    </source>
</evidence>
<evidence type="ECO:0000259" key="10">
    <source>
        <dbReference type="PROSITE" id="PS50110"/>
    </source>
</evidence>
<evidence type="ECO:0000256" key="3">
    <source>
        <dbReference type="ARBA" id="ARBA00022553"/>
    </source>
</evidence>
<name>A0A1B7XI16_9BACT</name>
<accession>A0A1B7XI16</accession>
<keyword evidence="4" id="KW-0902">Two-component regulatory system</keyword>
<protein>
    <submittedName>
        <fullName evidence="12">Transcriptional regulator</fullName>
    </submittedName>
</protein>
<dbReference type="SUPFAM" id="SSF46894">
    <property type="entry name" value="C-terminal effector domain of the bipartite response regulators"/>
    <property type="match status" value="1"/>
</dbReference>
<dbReference type="PROSITE" id="PS51755">
    <property type="entry name" value="OMPR_PHOB"/>
    <property type="match status" value="1"/>
</dbReference>
<comment type="subcellular location">
    <subcellularLocation>
        <location evidence="1">Cytoplasm</location>
    </subcellularLocation>
</comment>
<dbReference type="CDD" id="cd17623">
    <property type="entry name" value="REC_OmpR_CpxR"/>
    <property type="match status" value="1"/>
</dbReference>
<evidence type="ECO:0000313" key="12">
    <source>
        <dbReference type="EMBL" id="OBQ55170.1"/>
    </source>
</evidence>
<dbReference type="Gene3D" id="3.40.50.2300">
    <property type="match status" value="1"/>
</dbReference>
<dbReference type="Gene3D" id="1.10.10.10">
    <property type="entry name" value="Winged helix-like DNA-binding domain superfamily/Winged helix DNA-binding domain"/>
    <property type="match status" value="1"/>
</dbReference>
<dbReference type="GO" id="GO:0000156">
    <property type="term" value="F:phosphorelay response regulator activity"/>
    <property type="evidence" value="ECO:0007669"/>
    <property type="project" value="TreeGrafter"/>
</dbReference>
<dbReference type="SUPFAM" id="SSF52172">
    <property type="entry name" value="CheY-like"/>
    <property type="match status" value="1"/>
</dbReference>
<dbReference type="InterPro" id="IPR036388">
    <property type="entry name" value="WH-like_DNA-bd_sf"/>
</dbReference>
<dbReference type="PANTHER" id="PTHR48111:SF39">
    <property type="entry name" value="TRANSCRIPTIONAL REGULATORY PROTEIN CPXR"/>
    <property type="match status" value="1"/>
</dbReference>
<evidence type="ECO:0000256" key="8">
    <source>
        <dbReference type="PROSITE-ProRule" id="PRU00169"/>
    </source>
</evidence>
<dbReference type="SMART" id="SM00448">
    <property type="entry name" value="REC"/>
    <property type="match status" value="1"/>
</dbReference>
<dbReference type="SMART" id="SM00862">
    <property type="entry name" value="Trans_reg_C"/>
    <property type="match status" value="1"/>
</dbReference>
<keyword evidence="5" id="KW-0805">Transcription regulation</keyword>
<keyword evidence="2" id="KW-0963">Cytoplasm</keyword>
<dbReference type="GO" id="GO:0006355">
    <property type="term" value="P:regulation of DNA-templated transcription"/>
    <property type="evidence" value="ECO:0007669"/>
    <property type="project" value="InterPro"/>
</dbReference>
<keyword evidence="7" id="KW-0804">Transcription</keyword>
<reference evidence="12 13" key="1">
    <citation type="submission" date="2015-01" db="EMBL/GenBank/DDBJ databases">
        <title>Desulfovibrio sp. JC271 draft genome sequence.</title>
        <authorList>
            <person name="Shivani Y."/>
            <person name="Subhash Y."/>
            <person name="Sasikala C."/>
            <person name="Ramana C.V."/>
        </authorList>
    </citation>
    <scope>NUCLEOTIDE SEQUENCE [LARGE SCALE GENOMIC DNA]</scope>
    <source>
        <strain evidence="12 13">JC271</strain>
    </source>
</reference>
<keyword evidence="13" id="KW-1185">Reference proteome</keyword>
<evidence type="ECO:0000256" key="1">
    <source>
        <dbReference type="ARBA" id="ARBA00004496"/>
    </source>
</evidence>
<dbReference type="Pfam" id="PF00486">
    <property type="entry name" value="Trans_reg_C"/>
    <property type="match status" value="1"/>
</dbReference>
<dbReference type="PATRIC" id="fig|1560234.3.peg.2775"/>
<evidence type="ECO:0000256" key="6">
    <source>
        <dbReference type="ARBA" id="ARBA00023125"/>
    </source>
</evidence>
<dbReference type="Pfam" id="PF00072">
    <property type="entry name" value="Response_reg"/>
    <property type="match status" value="1"/>
</dbReference>
<sequence>MKRILLIDDDMELGELLDSYLGGEGFSLQTAHDAKSGIEKLEKSSFDIVLLDIMLPDMNGFDLLQVIRNKHTMPVLMLTGRSDEIDKVVGLEMGADDYVAKPCPLRELAARIRAILRRTTITAAVQPVQAKTRKIDPTHKIIIGSMSITPSARSVQIEDSPVQLTSAEYNVLEMLTNNAGVLITREQLLEDALGRDPSLDDYVLNVHMSNLRRKLKDCATIKTIRGNGYLLAVPEHAPQPAMQM</sequence>
<evidence type="ECO:0000256" key="9">
    <source>
        <dbReference type="PROSITE-ProRule" id="PRU01091"/>
    </source>
</evidence>
<dbReference type="OrthoDB" id="368799at2"/>
<dbReference type="FunFam" id="3.40.50.2300:FF:000001">
    <property type="entry name" value="DNA-binding response regulator PhoB"/>
    <property type="match status" value="1"/>
</dbReference>
<gene>
    <name evidence="12" type="ORF">SP90_04140</name>
</gene>
<feature type="DNA-binding region" description="OmpR/PhoB-type" evidence="9">
    <location>
        <begin position="138"/>
        <end position="233"/>
    </location>
</feature>
<dbReference type="RefSeq" id="WP_066852898.1">
    <property type="nucleotide sequence ID" value="NZ_JXMS01000005.1"/>
</dbReference>
<dbReference type="InterPro" id="IPR058124">
    <property type="entry name" value="CpxR-like_REC"/>
</dbReference>
<proteinExistence type="predicted"/>
<evidence type="ECO:0000256" key="2">
    <source>
        <dbReference type="ARBA" id="ARBA00022490"/>
    </source>
</evidence>
<dbReference type="STRING" id="1560234.SP90_04140"/>
<dbReference type="InterPro" id="IPR001867">
    <property type="entry name" value="OmpR/PhoB-type_DNA-bd"/>
</dbReference>
<dbReference type="GO" id="GO:0000976">
    <property type="term" value="F:transcription cis-regulatory region binding"/>
    <property type="evidence" value="ECO:0007669"/>
    <property type="project" value="TreeGrafter"/>
</dbReference>
<dbReference type="PROSITE" id="PS50110">
    <property type="entry name" value="RESPONSE_REGULATORY"/>
    <property type="match status" value="1"/>
</dbReference>
<dbReference type="InterPro" id="IPR039420">
    <property type="entry name" value="WalR-like"/>
</dbReference>